<gene>
    <name evidence="2" type="ORF">LCGC14_1504520</name>
</gene>
<feature type="region of interest" description="Disordered" evidence="1">
    <location>
        <begin position="227"/>
        <end position="247"/>
    </location>
</feature>
<dbReference type="AlphaFoldDB" id="A0A0F9JNW8"/>
<name>A0A0F9JNW8_9ZZZZ</name>
<evidence type="ECO:0000313" key="2">
    <source>
        <dbReference type="EMBL" id="KKM64126.1"/>
    </source>
</evidence>
<organism evidence="2">
    <name type="scientific">marine sediment metagenome</name>
    <dbReference type="NCBI Taxonomy" id="412755"/>
    <lineage>
        <taxon>unclassified sequences</taxon>
        <taxon>metagenomes</taxon>
        <taxon>ecological metagenomes</taxon>
    </lineage>
</organism>
<comment type="caution">
    <text evidence="2">The sequence shown here is derived from an EMBL/GenBank/DDBJ whole genome shotgun (WGS) entry which is preliminary data.</text>
</comment>
<sequence>MAYGNMDDFERELSGVDMGRLGDGATLIEILDDELDTARETVDDICQVRAGGLELNSATSISLDGTGAHFIRLSPYGYYPLIDVTAITIDDDSQTLTDFKWDTDGNIEFDRTGTFSGATSRTLVSSFMPGSQNIDLTIDWGYATVNNRVVRAVYLCGKAAILERLSMALDPTEAAVPPGTQRWASGEFSVQFEKDGQYGAQMRNCMKRASKLLDRFKLNVMEAPGGRRKYRGTGTTEDARAHYRTDA</sequence>
<feature type="compositionally biased region" description="Basic and acidic residues" evidence="1">
    <location>
        <begin position="237"/>
        <end position="247"/>
    </location>
</feature>
<dbReference type="EMBL" id="LAZR01010963">
    <property type="protein sequence ID" value="KKM64126.1"/>
    <property type="molecule type" value="Genomic_DNA"/>
</dbReference>
<reference evidence="2" key="1">
    <citation type="journal article" date="2015" name="Nature">
        <title>Complex archaea that bridge the gap between prokaryotes and eukaryotes.</title>
        <authorList>
            <person name="Spang A."/>
            <person name="Saw J.H."/>
            <person name="Jorgensen S.L."/>
            <person name="Zaremba-Niedzwiedzka K."/>
            <person name="Martijn J."/>
            <person name="Lind A.E."/>
            <person name="van Eijk R."/>
            <person name="Schleper C."/>
            <person name="Guy L."/>
            <person name="Ettema T.J."/>
        </authorList>
    </citation>
    <scope>NUCLEOTIDE SEQUENCE</scope>
</reference>
<proteinExistence type="predicted"/>
<accession>A0A0F9JNW8</accession>
<protein>
    <submittedName>
        <fullName evidence="2">Uncharacterized protein</fullName>
    </submittedName>
</protein>
<evidence type="ECO:0000256" key="1">
    <source>
        <dbReference type="SAM" id="MobiDB-lite"/>
    </source>
</evidence>